<feature type="domain" description="Phospholipid/glycerol acyltransferase" evidence="4">
    <location>
        <begin position="40"/>
        <end position="152"/>
    </location>
</feature>
<dbReference type="PANTHER" id="PTHR10434">
    <property type="entry name" value="1-ACYL-SN-GLYCEROL-3-PHOSPHATE ACYLTRANSFERASE"/>
    <property type="match status" value="1"/>
</dbReference>
<dbReference type="InterPro" id="IPR002123">
    <property type="entry name" value="Plipid/glycerol_acylTrfase"/>
</dbReference>
<evidence type="ECO:0000256" key="2">
    <source>
        <dbReference type="ARBA" id="ARBA00022679"/>
    </source>
</evidence>
<organism evidence="5 6">
    <name type="scientific">Plasticicumulans lactativorans</name>
    <dbReference type="NCBI Taxonomy" id="1133106"/>
    <lineage>
        <taxon>Bacteria</taxon>
        <taxon>Pseudomonadati</taxon>
        <taxon>Pseudomonadota</taxon>
        <taxon>Gammaproteobacteria</taxon>
        <taxon>Candidatus Competibacteraceae</taxon>
        <taxon>Plasticicumulans</taxon>
    </lineage>
</organism>
<accession>A0A4R2L1C7</accession>
<dbReference type="Proteomes" id="UP000295765">
    <property type="component" value="Unassembled WGS sequence"/>
</dbReference>
<evidence type="ECO:0000313" key="5">
    <source>
        <dbReference type="EMBL" id="TCO80244.1"/>
    </source>
</evidence>
<evidence type="ECO:0000256" key="3">
    <source>
        <dbReference type="ARBA" id="ARBA00023315"/>
    </source>
</evidence>
<dbReference type="CDD" id="cd07988">
    <property type="entry name" value="LPLAT_ABO13168-like"/>
    <property type="match status" value="1"/>
</dbReference>
<name>A0A4R2L1C7_9GAMM</name>
<comment type="caution">
    <text evidence="5">The sequence shown here is derived from an EMBL/GenBank/DDBJ whole genome shotgun (WGS) entry which is preliminary data.</text>
</comment>
<comment type="pathway">
    <text evidence="1">Lipid metabolism.</text>
</comment>
<protein>
    <submittedName>
        <fullName evidence="5">1-acyl-sn-glycerol-3-phosphate acyltransferase</fullName>
    </submittedName>
</protein>
<gene>
    <name evidence="5" type="ORF">EV699_11520</name>
</gene>
<dbReference type="AlphaFoldDB" id="A0A4R2L1C7"/>
<keyword evidence="3 5" id="KW-0012">Acyltransferase</keyword>
<dbReference type="PANTHER" id="PTHR10434:SF9">
    <property type="entry name" value="PHOSPHOLIPID_GLYCEROL ACYLTRANSFERASE DOMAIN-CONTAINING PROTEIN"/>
    <property type="match status" value="1"/>
</dbReference>
<evidence type="ECO:0000259" key="4">
    <source>
        <dbReference type="SMART" id="SM00563"/>
    </source>
</evidence>
<proteinExistence type="predicted"/>
<dbReference type="Pfam" id="PF01553">
    <property type="entry name" value="Acyltransferase"/>
    <property type="match status" value="1"/>
</dbReference>
<dbReference type="EMBL" id="SLWY01000015">
    <property type="protein sequence ID" value="TCO80244.1"/>
    <property type="molecule type" value="Genomic_DNA"/>
</dbReference>
<reference evidence="5 6" key="1">
    <citation type="submission" date="2019-03" db="EMBL/GenBank/DDBJ databases">
        <title>Genomic Encyclopedia of Type Strains, Phase IV (KMG-IV): sequencing the most valuable type-strain genomes for metagenomic binning, comparative biology and taxonomic classification.</title>
        <authorList>
            <person name="Goeker M."/>
        </authorList>
    </citation>
    <scope>NUCLEOTIDE SEQUENCE [LARGE SCALE GENOMIC DNA]</scope>
    <source>
        <strain evidence="5 6">DSM 25287</strain>
    </source>
</reference>
<dbReference type="OrthoDB" id="9796839at2"/>
<dbReference type="RefSeq" id="WP_132543768.1">
    <property type="nucleotide sequence ID" value="NZ_SLWY01000015.1"/>
</dbReference>
<keyword evidence="6" id="KW-1185">Reference proteome</keyword>
<keyword evidence="2 5" id="KW-0808">Transferase</keyword>
<dbReference type="GO" id="GO:0003841">
    <property type="term" value="F:1-acylglycerol-3-phosphate O-acyltransferase activity"/>
    <property type="evidence" value="ECO:0007669"/>
    <property type="project" value="TreeGrafter"/>
</dbReference>
<evidence type="ECO:0000313" key="6">
    <source>
        <dbReference type="Proteomes" id="UP000295765"/>
    </source>
</evidence>
<sequence>MGLHPATFTRLRPLRALAAACLRLSGWRIEGQLPELPRYVVIGAPHTSNWDFALMLAMALHFRVEFVWMGKDSLFASPLGGLFRWLGGVPVDRSRPHGLVDAAVAAFDARERLVLVIAPEGTRKQVQRWRTGFYHIAAQAGVPILLAYVDARRRVGGLGPLFHPTGDAQADMAAIRAFYAPYDA</sequence>
<evidence type="ECO:0000256" key="1">
    <source>
        <dbReference type="ARBA" id="ARBA00005189"/>
    </source>
</evidence>
<dbReference type="SUPFAM" id="SSF69593">
    <property type="entry name" value="Glycerol-3-phosphate (1)-acyltransferase"/>
    <property type="match status" value="1"/>
</dbReference>
<dbReference type="SMART" id="SM00563">
    <property type="entry name" value="PlsC"/>
    <property type="match status" value="1"/>
</dbReference>
<dbReference type="GO" id="GO:0006654">
    <property type="term" value="P:phosphatidic acid biosynthetic process"/>
    <property type="evidence" value="ECO:0007669"/>
    <property type="project" value="TreeGrafter"/>
</dbReference>